<dbReference type="Proteomes" id="UP000886523">
    <property type="component" value="Unassembled WGS sequence"/>
</dbReference>
<dbReference type="PANTHER" id="PTHR22306">
    <property type="entry name" value="CHROMOSOME 7 OPEN READING FRAME 50"/>
    <property type="match status" value="1"/>
</dbReference>
<reference evidence="3" key="1">
    <citation type="journal article" date="2020" name="Nat. Commun.">
        <title>Large-scale genome sequencing of mycorrhizal fungi provides insights into the early evolution of symbiotic traits.</title>
        <authorList>
            <person name="Miyauchi S."/>
            <person name="Kiss E."/>
            <person name="Kuo A."/>
            <person name="Drula E."/>
            <person name="Kohler A."/>
            <person name="Sanchez-Garcia M."/>
            <person name="Morin E."/>
            <person name="Andreopoulos B."/>
            <person name="Barry K.W."/>
            <person name="Bonito G."/>
            <person name="Buee M."/>
            <person name="Carver A."/>
            <person name="Chen C."/>
            <person name="Cichocki N."/>
            <person name="Clum A."/>
            <person name="Culley D."/>
            <person name="Crous P.W."/>
            <person name="Fauchery L."/>
            <person name="Girlanda M."/>
            <person name="Hayes R.D."/>
            <person name="Keri Z."/>
            <person name="LaButti K."/>
            <person name="Lipzen A."/>
            <person name="Lombard V."/>
            <person name="Magnuson J."/>
            <person name="Maillard F."/>
            <person name="Murat C."/>
            <person name="Nolan M."/>
            <person name="Ohm R.A."/>
            <person name="Pangilinan J."/>
            <person name="Pereira M.F."/>
            <person name="Perotto S."/>
            <person name="Peter M."/>
            <person name="Pfister S."/>
            <person name="Riley R."/>
            <person name="Sitrit Y."/>
            <person name="Stielow J.B."/>
            <person name="Szollosi G."/>
            <person name="Zifcakova L."/>
            <person name="Stursova M."/>
            <person name="Spatafora J.W."/>
            <person name="Tedersoo L."/>
            <person name="Vaario L.M."/>
            <person name="Yamada A."/>
            <person name="Yan M."/>
            <person name="Wang P."/>
            <person name="Xu J."/>
            <person name="Bruns T."/>
            <person name="Baldrian P."/>
            <person name="Vilgalys R."/>
            <person name="Dunand C."/>
            <person name="Henrissat B."/>
            <person name="Grigoriev I.V."/>
            <person name="Hibbett D."/>
            <person name="Nagy L.G."/>
            <person name="Martin F.M."/>
        </authorList>
    </citation>
    <scope>NUCLEOTIDE SEQUENCE</scope>
    <source>
        <strain evidence="3">UP504</strain>
    </source>
</reference>
<comment type="caution">
    <text evidence="3">The sequence shown here is derived from an EMBL/GenBank/DDBJ whole genome shotgun (WGS) entry which is preliminary data.</text>
</comment>
<accession>A0A9P6ASV7</accession>
<feature type="compositionally biased region" description="Low complexity" evidence="1">
    <location>
        <begin position="49"/>
        <end position="60"/>
    </location>
</feature>
<feature type="compositionally biased region" description="Polar residues" evidence="1">
    <location>
        <begin position="314"/>
        <end position="323"/>
    </location>
</feature>
<feature type="compositionally biased region" description="Basic and acidic residues" evidence="1">
    <location>
        <begin position="1"/>
        <end position="16"/>
    </location>
</feature>
<dbReference type="OrthoDB" id="10261563at2759"/>
<evidence type="ECO:0000313" key="3">
    <source>
        <dbReference type="EMBL" id="KAF9511082.1"/>
    </source>
</evidence>
<dbReference type="AlphaFoldDB" id="A0A9P6ASV7"/>
<evidence type="ECO:0000259" key="2">
    <source>
        <dbReference type="Pfam" id="PF10180"/>
    </source>
</evidence>
<dbReference type="PANTHER" id="PTHR22306:SF2">
    <property type="entry name" value="CHROMOSOME 7 OPEN READING FRAME 50"/>
    <property type="match status" value="1"/>
</dbReference>
<name>A0A9P6ASV7_9AGAM</name>
<gene>
    <name evidence="3" type="ORF">BS47DRAFT_1347096</name>
</gene>
<feature type="region of interest" description="Disordered" evidence="1">
    <location>
        <begin position="1"/>
        <end position="181"/>
    </location>
</feature>
<evidence type="ECO:0000313" key="4">
    <source>
        <dbReference type="Proteomes" id="UP000886523"/>
    </source>
</evidence>
<dbReference type="InterPro" id="IPR019327">
    <property type="entry name" value="WKF"/>
</dbReference>
<protein>
    <recommendedName>
        <fullName evidence="2">WKF domain-containing protein</fullName>
    </recommendedName>
</protein>
<feature type="compositionally biased region" description="Polar residues" evidence="1">
    <location>
        <begin position="286"/>
        <end position="305"/>
    </location>
</feature>
<dbReference type="Pfam" id="PF10180">
    <property type="entry name" value="WKF"/>
    <property type="match status" value="1"/>
</dbReference>
<dbReference type="EMBL" id="MU129005">
    <property type="protein sequence ID" value="KAF9511082.1"/>
    <property type="molecule type" value="Genomic_DNA"/>
</dbReference>
<sequence length="349" mass="39138">MSTREEIRARRKEEKRKAKLGLVSPTPQDAEMEDPSLASVKKKKKSKSDSATDASDLTVTPVNDITDAIHAEKKRKRRHPDGENEAEDDTPKEKKNKKRKHIPNDESTIPSVPIEERKSKKKHKTTKADPTTTDDHPSQAGEDLEQKKRKKKSKDLTNPPMTDSEPSRKKSKKEKAKSNATLANLFVPHNFPDPGRDTTLPDASVKSLVYAYQHADRYNPNKAASEEWKFSKARQNWLTRHIWYEDAVPEKYIGVVIHYLKSVQGGARDAIIKGCQILLDPHPITTTPGASDATTSVNPSTNDVTATPRKVTFSEPTTTSDDPVNQAEARRVEVRRARAKMLWDALSGP</sequence>
<organism evidence="3 4">
    <name type="scientific">Hydnum rufescens UP504</name>
    <dbReference type="NCBI Taxonomy" id="1448309"/>
    <lineage>
        <taxon>Eukaryota</taxon>
        <taxon>Fungi</taxon>
        <taxon>Dikarya</taxon>
        <taxon>Basidiomycota</taxon>
        <taxon>Agaricomycotina</taxon>
        <taxon>Agaricomycetes</taxon>
        <taxon>Cantharellales</taxon>
        <taxon>Hydnaceae</taxon>
        <taxon>Hydnum</taxon>
    </lineage>
</organism>
<feature type="region of interest" description="Disordered" evidence="1">
    <location>
        <begin position="286"/>
        <end position="329"/>
    </location>
</feature>
<proteinExistence type="predicted"/>
<evidence type="ECO:0000256" key="1">
    <source>
        <dbReference type="SAM" id="MobiDB-lite"/>
    </source>
</evidence>
<keyword evidence="4" id="KW-1185">Reference proteome</keyword>
<feature type="domain" description="WKF" evidence="2">
    <location>
        <begin position="224"/>
        <end position="276"/>
    </location>
</feature>